<keyword evidence="9 10" id="KW-0472">Membrane</keyword>
<accession>A0A8E1WG37</accession>
<keyword evidence="14" id="KW-1185">Reference proteome</keyword>
<comment type="similarity">
    <text evidence="3 10">Belongs to the FliL family.</text>
</comment>
<evidence type="ECO:0000256" key="1">
    <source>
        <dbReference type="ARBA" id="ARBA00002254"/>
    </source>
</evidence>
<keyword evidence="10" id="KW-0997">Cell inner membrane</keyword>
<evidence type="ECO:0000313" key="13">
    <source>
        <dbReference type="Proteomes" id="UP000532373"/>
    </source>
</evidence>
<keyword evidence="7 10" id="KW-0283">Flagellar rotation</keyword>
<keyword evidence="8 10" id="KW-1133">Transmembrane helix</keyword>
<reference evidence="12 14" key="2">
    <citation type="submission" date="2020-09" db="EMBL/GenBank/DDBJ databases">
        <title>Draft Genome Sequence of Aminobacter carboxidus type strain DSM 1086, a soil Gram-negative carboxydobacterium.</title>
        <authorList>
            <person name="Turrini P."/>
            <person name="Tescari M."/>
            <person name="Artuso I."/>
            <person name="Lugli G.A."/>
            <person name="Frangipani E."/>
            <person name="Ventura M."/>
            <person name="Visca P."/>
        </authorList>
    </citation>
    <scope>NUCLEOTIDE SEQUENCE [LARGE SCALE GENOMIC DNA]</scope>
    <source>
        <strain evidence="12 14">DSM 1086</strain>
    </source>
</reference>
<evidence type="ECO:0000256" key="7">
    <source>
        <dbReference type="ARBA" id="ARBA00022779"/>
    </source>
</evidence>
<comment type="subcellular location">
    <subcellularLocation>
        <location evidence="10">Cell inner membrane</location>
    </subcellularLocation>
    <subcellularLocation>
        <location evidence="2">Cell membrane</location>
        <topology evidence="2">Single-pass membrane protein</topology>
    </subcellularLocation>
</comment>
<evidence type="ECO:0000256" key="9">
    <source>
        <dbReference type="ARBA" id="ARBA00023136"/>
    </source>
</evidence>
<gene>
    <name evidence="11" type="ORF">HNQ96_003158</name>
    <name evidence="12" type="ORF">IHE39_28660</name>
</gene>
<dbReference type="GO" id="GO:0009425">
    <property type="term" value="C:bacterial-type flagellum basal body"/>
    <property type="evidence" value="ECO:0007669"/>
    <property type="project" value="InterPro"/>
</dbReference>
<evidence type="ECO:0000256" key="10">
    <source>
        <dbReference type="RuleBase" id="RU364125"/>
    </source>
</evidence>
<evidence type="ECO:0000256" key="4">
    <source>
        <dbReference type="ARBA" id="ARBA00022475"/>
    </source>
</evidence>
<keyword evidence="6 10" id="KW-0812">Transmembrane</keyword>
<organism evidence="11 13">
    <name type="scientific">Aminobacter carboxidus</name>
    <dbReference type="NCBI Taxonomy" id="376165"/>
    <lineage>
        <taxon>Bacteria</taxon>
        <taxon>Pseudomonadati</taxon>
        <taxon>Pseudomonadota</taxon>
        <taxon>Alphaproteobacteria</taxon>
        <taxon>Hyphomicrobiales</taxon>
        <taxon>Phyllobacteriaceae</taxon>
        <taxon>Aminobacter</taxon>
    </lineage>
</organism>
<dbReference type="Proteomes" id="UP000532373">
    <property type="component" value="Unassembled WGS sequence"/>
</dbReference>
<evidence type="ECO:0000256" key="6">
    <source>
        <dbReference type="ARBA" id="ARBA00022692"/>
    </source>
</evidence>
<sequence>MSDIDQFLPQKPGPSLVVQLGILAVMTSAAIGMGWLSGSYLKGESTPVEQVAAEAPKAHTPAKDAPAEHGPASEAAGTLVQLPAITANLAAPDTMWIRLEVSLVLDAPQSADLAERVHQDLLAFVRTLRIHQVQGASAFRHLKTDLDERAAIRSDGHVKEVLIRTLLFE</sequence>
<dbReference type="AlphaFoldDB" id="A0A8E1WG37"/>
<dbReference type="EMBL" id="JACZEP010000019">
    <property type="protein sequence ID" value="MBE1208268.1"/>
    <property type="molecule type" value="Genomic_DNA"/>
</dbReference>
<name>A0A8E1WG37_9HYPH</name>
<dbReference type="EMBL" id="JACHGI010000005">
    <property type="protein sequence ID" value="MBB6467279.1"/>
    <property type="molecule type" value="Genomic_DNA"/>
</dbReference>
<keyword evidence="5 10" id="KW-0145">Chemotaxis</keyword>
<dbReference type="Proteomes" id="UP000598227">
    <property type="component" value="Unassembled WGS sequence"/>
</dbReference>
<evidence type="ECO:0000256" key="8">
    <source>
        <dbReference type="ARBA" id="ARBA00022989"/>
    </source>
</evidence>
<dbReference type="GO" id="GO:0071973">
    <property type="term" value="P:bacterial-type flagellum-dependent cell motility"/>
    <property type="evidence" value="ECO:0007669"/>
    <property type="project" value="InterPro"/>
</dbReference>
<dbReference type="InterPro" id="IPR005503">
    <property type="entry name" value="FliL"/>
</dbReference>
<dbReference type="GO" id="GO:0005886">
    <property type="term" value="C:plasma membrane"/>
    <property type="evidence" value="ECO:0007669"/>
    <property type="project" value="UniProtKB-SubCell"/>
</dbReference>
<protein>
    <recommendedName>
        <fullName evidence="10">Flagellar protein FliL</fullName>
    </recommendedName>
</protein>
<dbReference type="RefSeq" id="WP_184769679.1">
    <property type="nucleotide sequence ID" value="NZ_JACHGI010000005.1"/>
</dbReference>
<dbReference type="GO" id="GO:0006935">
    <property type="term" value="P:chemotaxis"/>
    <property type="evidence" value="ECO:0007669"/>
    <property type="project" value="UniProtKB-KW"/>
</dbReference>
<evidence type="ECO:0000313" key="14">
    <source>
        <dbReference type="Proteomes" id="UP000598227"/>
    </source>
</evidence>
<proteinExistence type="inferred from homology"/>
<evidence type="ECO:0000313" key="11">
    <source>
        <dbReference type="EMBL" id="MBB6467279.1"/>
    </source>
</evidence>
<keyword evidence="11" id="KW-0969">Cilium</keyword>
<evidence type="ECO:0000313" key="12">
    <source>
        <dbReference type="EMBL" id="MBE1208268.1"/>
    </source>
</evidence>
<evidence type="ECO:0000256" key="5">
    <source>
        <dbReference type="ARBA" id="ARBA00022500"/>
    </source>
</evidence>
<reference evidence="11 13" key="1">
    <citation type="submission" date="2020-08" db="EMBL/GenBank/DDBJ databases">
        <title>Genomic Encyclopedia of Type Strains, Phase IV (KMG-IV): sequencing the most valuable type-strain genomes for metagenomic binning, comparative biology and taxonomic classification.</title>
        <authorList>
            <person name="Goeker M."/>
        </authorList>
    </citation>
    <scope>NUCLEOTIDE SEQUENCE [LARGE SCALE GENOMIC DNA]</scope>
    <source>
        <strain evidence="11 13">DSM 17454</strain>
    </source>
</reference>
<keyword evidence="4" id="KW-1003">Cell membrane</keyword>
<feature type="transmembrane region" description="Helical" evidence="10">
    <location>
        <begin position="16"/>
        <end position="36"/>
    </location>
</feature>
<keyword evidence="11" id="KW-0282">Flagellum</keyword>
<keyword evidence="11" id="KW-0966">Cell projection</keyword>
<dbReference type="Pfam" id="PF03748">
    <property type="entry name" value="FliL"/>
    <property type="match status" value="1"/>
</dbReference>
<comment type="caution">
    <text evidence="11">The sequence shown here is derived from an EMBL/GenBank/DDBJ whole genome shotgun (WGS) entry which is preliminary data.</text>
</comment>
<evidence type="ECO:0000256" key="3">
    <source>
        <dbReference type="ARBA" id="ARBA00008281"/>
    </source>
</evidence>
<comment type="function">
    <text evidence="1 10">Controls the rotational direction of flagella during chemotaxis.</text>
</comment>
<evidence type="ECO:0000256" key="2">
    <source>
        <dbReference type="ARBA" id="ARBA00004162"/>
    </source>
</evidence>